<proteinExistence type="predicted"/>
<evidence type="ECO:0008006" key="3">
    <source>
        <dbReference type="Google" id="ProtNLM"/>
    </source>
</evidence>
<sequence length="445" mass="50021">MGENFMSSNNSLTTFNQQLPDLSANTIPAINQLVSVLGFPREVLASDDEIRYAWNDLPRELRNIPVQNVNPELIARMCIAISSGLFDGAINYIWNAAILRLRDKVRTFGLPIVSQILEKDFEDSDLIALQDSQLLDLCLQLNILNEEGALFLGQCRNIRNNFSAAHPSLGNLNDREFITFLNRCIKYALGDSSSPKGVNISDFIQSIKSGRFNDAQRELWFHRLSETHEAQKQLLIVMAHGVYCDPNSQEPTRLNALDICDLFKDSFSASLRSALIDKHSEYITKGDEQRLTASSQFFEKLGLLGLLSAPQQHAIFSTAIQRLQIAHDGMNNFYNEPPYAERLAELSQNTAVPETAQSDFVDTVVSCYLGNGYGVSWAAIPFYEKIIKNFSPQEIALMIRHTQVDTSRIGRKVSSERKRFVQALKLIDSASVPNGVRSSYEQFVK</sequence>
<protein>
    <recommendedName>
        <fullName evidence="3">DUF262 domain-containing protein</fullName>
    </recommendedName>
</protein>
<reference evidence="1 2" key="1">
    <citation type="submission" date="2017-01" db="EMBL/GenBank/DDBJ databases">
        <authorList>
            <person name="Wolfgang W.J."/>
            <person name="Cole J."/>
            <person name="Wroblewski D."/>
            <person name="Mcginnis J."/>
            <person name="Musser K.A."/>
        </authorList>
    </citation>
    <scope>NUCLEOTIDE SEQUENCE [LARGE SCALE GENOMIC DNA]</scope>
    <source>
        <strain evidence="1 2">93087</strain>
    </source>
</reference>
<dbReference type="EMBL" id="MTAC01000001">
    <property type="protein sequence ID" value="OSI37076.1"/>
    <property type="molecule type" value="Genomic_DNA"/>
</dbReference>
<organism evidence="1 2">
    <name type="scientific">Neisseria dumasiana</name>
    <dbReference type="NCBI Taxonomy" id="1931275"/>
    <lineage>
        <taxon>Bacteria</taxon>
        <taxon>Pseudomonadati</taxon>
        <taxon>Pseudomonadota</taxon>
        <taxon>Betaproteobacteria</taxon>
        <taxon>Neisseriales</taxon>
        <taxon>Neisseriaceae</taxon>
        <taxon>Neisseria</taxon>
    </lineage>
</organism>
<accession>A0ABX3WQU7</accession>
<evidence type="ECO:0000313" key="2">
    <source>
        <dbReference type="Proteomes" id="UP000193346"/>
    </source>
</evidence>
<dbReference type="Proteomes" id="UP000193346">
    <property type="component" value="Unassembled WGS sequence"/>
</dbReference>
<evidence type="ECO:0000313" key="1">
    <source>
        <dbReference type="EMBL" id="OSI37076.1"/>
    </source>
</evidence>
<keyword evidence="2" id="KW-1185">Reference proteome</keyword>
<gene>
    <name evidence="1" type="ORF">BV913_00110</name>
</gene>
<name>A0ABX3WQU7_9NEIS</name>
<comment type="caution">
    <text evidence="1">The sequence shown here is derived from an EMBL/GenBank/DDBJ whole genome shotgun (WGS) entry which is preliminary data.</text>
</comment>